<evidence type="ECO:0000256" key="2">
    <source>
        <dbReference type="ARBA" id="ARBA00009012"/>
    </source>
</evidence>
<dbReference type="InterPro" id="IPR002794">
    <property type="entry name" value="DUF92_TMEM19"/>
</dbReference>
<dbReference type="PANTHER" id="PTHR13353:SF5">
    <property type="entry name" value="TRANSMEMBRANE PROTEIN 19"/>
    <property type="match status" value="1"/>
</dbReference>
<evidence type="ECO:0000256" key="6">
    <source>
        <dbReference type="SAM" id="Phobius"/>
    </source>
</evidence>
<dbReference type="Pfam" id="PF01940">
    <property type="entry name" value="DUF92"/>
    <property type="match status" value="1"/>
</dbReference>
<keyword evidence="7" id="KW-0418">Kinase</keyword>
<evidence type="ECO:0000313" key="7">
    <source>
        <dbReference type="EMBL" id="CAA9576336.1"/>
    </source>
</evidence>
<organism evidence="7">
    <name type="scientific">uncultured Thermomicrobiales bacterium</name>
    <dbReference type="NCBI Taxonomy" id="1645740"/>
    <lineage>
        <taxon>Bacteria</taxon>
        <taxon>Pseudomonadati</taxon>
        <taxon>Thermomicrobiota</taxon>
        <taxon>Thermomicrobia</taxon>
        <taxon>Thermomicrobiales</taxon>
        <taxon>environmental samples</taxon>
    </lineage>
</organism>
<feature type="transmembrane region" description="Helical" evidence="6">
    <location>
        <begin position="166"/>
        <end position="187"/>
    </location>
</feature>
<dbReference type="GO" id="GO:0016301">
    <property type="term" value="F:kinase activity"/>
    <property type="evidence" value="ECO:0007669"/>
    <property type="project" value="UniProtKB-KW"/>
</dbReference>
<dbReference type="AlphaFoldDB" id="A0A6J4VDW4"/>
<keyword evidence="7" id="KW-0808">Transferase</keyword>
<name>A0A6J4VDW4_9BACT</name>
<accession>A0A6J4VDW4</accession>
<keyword evidence="5 6" id="KW-0472">Membrane</keyword>
<evidence type="ECO:0000256" key="3">
    <source>
        <dbReference type="ARBA" id="ARBA00022692"/>
    </source>
</evidence>
<comment type="similarity">
    <text evidence="2">Belongs to the TMEM19 family.</text>
</comment>
<feature type="transmembrane region" description="Helical" evidence="6">
    <location>
        <begin position="262"/>
        <end position="282"/>
    </location>
</feature>
<keyword evidence="4 6" id="KW-1133">Transmembrane helix</keyword>
<feature type="transmembrane region" description="Helical" evidence="6">
    <location>
        <begin position="59"/>
        <end position="76"/>
    </location>
</feature>
<sequence length="283" mass="28296">MFPIPDVIPGDVTRWIVGFLLAMIVAFAGFRTRSLSASGAITAVATGGLLVGAGGWWSGLLLVAFFVSSSALSRAWPKRITAGTRIRQARGHRRDAVQVLANGAVPVICALAAVSVADPVPWLVAAASAIAGATADTWATEIGRASSSSPRSIVSGRRMAPGTSGAVSGIGTMGSAAGAVMIAVLAAAGAATNVWANVAAPSIFVVVAVAGLAGALLDSVLGATVQGIWRCPACNETSESPRHQCGSAARLVRGIAFVDNDIVNALAIAGAAGAGMLVMSLLR</sequence>
<dbReference type="EC" id="2.7.4.-" evidence="7"/>
<evidence type="ECO:0000256" key="1">
    <source>
        <dbReference type="ARBA" id="ARBA00004141"/>
    </source>
</evidence>
<gene>
    <name evidence="7" type="ORF">AVDCRST_MAG87-2901</name>
</gene>
<comment type="subcellular location">
    <subcellularLocation>
        <location evidence="1">Membrane</location>
        <topology evidence="1">Multi-pass membrane protein</topology>
    </subcellularLocation>
</comment>
<evidence type="ECO:0000256" key="5">
    <source>
        <dbReference type="ARBA" id="ARBA00023136"/>
    </source>
</evidence>
<dbReference type="EMBL" id="CADCWJ010000642">
    <property type="protein sequence ID" value="CAA9576336.1"/>
    <property type="molecule type" value="Genomic_DNA"/>
</dbReference>
<feature type="transmembrane region" description="Helical" evidence="6">
    <location>
        <begin position="194"/>
        <end position="217"/>
    </location>
</feature>
<reference evidence="7" key="1">
    <citation type="submission" date="2020-02" db="EMBL/GenBank/DDBJ databases">
        <authorList>
            <person name="Meier V. D."/>
        </authorList>
    </citation>
    <scope>NUCLEOTIDE SEQUENCE</scope>
    <source>
        <strain evidence="7">AVDCRST_MAG87</strain>
    </source>
</reference>
<feature type="transmembrane region" description="Helical" evidence="6">
    <location>
        <begin position="97"/>
        <end position="117"/>
    </location>
</feature>
<dbReference type="GO" id="GO:0016020">
    <property type="term" value="C:membrane"/>
    <property type="evidence" value="ECO:0007669"/>
    <property type="project" value="UniProtKB-SubCell"/>
</dbReference>
<dbReference type="PANTHER" id="PTHR13353">
    <property type="entry name" value="TRANSMEMBRANE PROTEIN 19"/>
    <property type="match status" value="1"/>
</dbReference>
<protein>
    <submittedName>
        <fullName evidence="7">Phytyl-phosphate kinase</fullName>
        <ecNumber evidence="7">2.7.4.-</ecNumber>
    </submittedName>
</protein>
<proteinExistence type="inferred from homology"/>
<feature type="transmembrane region" description="Helical" evidence="6">
    <location>
        <begin position="12"/>
        <end position="30"/>
    </location>
</feature>
<keyword evidence="3 6" id="KW-0812">Transmembrane</keyword>
<evidence type="ECO:0000256" key="4">
    <source>
        <dbReference type="ARBA" id="ARBA00022989"/>
    </source>
</evidence>